<dbReference type="PANTHER" id="PTHR33164">
    <property type="entry name" value="TRANSCRIPTIONAL REGULATOR, MARR FAMILY"/>
    <property type="match status" value="1"/>
</dbReference>
<comment type="caution">
    <text evidence="5">The sequence shown here is derived from an EMBL/GenBank/DDBJ whole genome shotgun (WGS) entry which is preliminary data.</text>
</comment>
<dbReference type="InterPro" id="IPR036388">
    <property type="entry name" value="WH-like_DNA-bd_sf"/>
</dbReference>
<dbReference type="PANTHER" id="PTHR33164:SF94">
    <property type="entry name" value="TRANSCRIPTIONAL REGULATORY PROTEIN-RELATED"/>
    <property type="match status" value="1"/>
</dbReference>
<name>A0A243QFS2_9ACTN</name>
<dbReference type="InterPro" id="IPR039422">
    <property type="entry name" value="MarR/SlyA-like"/>
</dbReference>
<keyword evidence="3" id="KW-0804">Transcription</keyword>
<dbReference type="GO" id="GO:0003677">
    <property type="term" value="F:DNA binding"/>
    <property type="evidence" value="ECO:0007669"/>
    <property type="project" value="UniProtKB-KW"/>
</dbReference>
<dbReference type="AlphaFoldDB" id="A0A243QFS2"/>
<evidence type="ECO:0000313" key="5">
    <source>
        <dbReference type="EMBL" id="OUC80608.1"/>
    </source>
</evidence>
<keyword evidence="6" id="KW-1185">Reference proteome</keyword>
<dbReference type="InterPro" id="IPR000835">
    <property type="entry name" value="HTH_MarR-typ"/>
</dbReference>
<dbReference type="PROSITE" id="PS01117">
    <property type="entry name" value="HTH_MARR_1"/>
    <property type="match status" value="1"/>
</dbReference>
<feature type="domain" description="HTH marR-type" evidence="4">
    <location>
        <begin position="19"/>
        <end position="152"/>
    </location>
</feature>
<dbReference type="GO" id="GO:0003700">
    <property type="term" value="F:DNA-binding transcription factor activity"/>
    <property type="evidence" value="ECO:0007669"/>
    <property type="project" value="InterPro"/>
</dbReference>
<keyword evidence="2" id="KW-0238">DNA-binding</keyword>
<proteinExistence type="predicted"/>
<gene>
    <name evidence="5" type="ORF">CA982_02420</name>
</gene>
<protein>
    <submittedName>
        <fullName evidence="5">MarR family transcriptional regulator</fullName>
    </submittedName>
</protein>
<dbReference type="Pfam" id="PF12802">
    <property type="entry name" value="MarR_2"/>
    <property type="match status" value="1"/>
</dbReference>
<dbReference type="CDD" id="cd00090">
    <property type="entry name" value="HTH_ARSR"/>
    <property type="match status" value="1"/>
</dbReference>
<dbReference type="STRING" id="417102.CA982_02420"/>
<dbReference type="SMART" id="SM00347">
    <property type="entry name" value="HTH_MARR"/>
    <property type="match status" value="1"/>
</dbReference>
<accession>A0A243QFS2</accession>
<evidence type="ECO:0000256" key="2">
    <source>
        <dbReference type="ARBA" id="ARBA00023125"/>
    </source>
</evidence>
<keyword evidence="1" id="KW-0805">Transcription regulation</keyword>
<reference evidence="5 6" key="1">
    <citation type="submission" date="2017-05" db="EMBL/GenBank/DDBJ databases">
        <title>Biotechnological potential of actinobacteria isolated from South African environments.</title>
        <authorList>
            <person name="Le Roes-Hill M."/>
            <person name="Prins A."/>
            <person name="Durrell K.A."/>
        </authorList>
    </citation>
    <scope>NUCLEOTIDE SEQUENCE [LARGE SCALE GENOMIC DNA]</scope>
    <source>
        <strain evidence="5">BS2</strain>
    </source>
</reference>
<organism evidence="5 6">
    <name type="scientific">Gordonia lacunae</name>
    <dbReference type="NCBI Taxonomy" id="417102"/>
    <lineage>
        <taxon>Bacteria</taxon>
        <taxon>Bacillati</taxon>
        <taxon>Actinomycetota</taxon>
        <taxon>Actinomycetes</taxon>
        <taxon>Mycobacteriales</taxon>
        <taxon>Gordoniaceae</taxon>
        <taxon>Gordonia</taxon>
    </lineage>
</organism>
<dbReference type="Gene3D" id="1.10.10.10">
    <property type="entry name" value="Winged helix-like DNA-binding domain superfamily/Winged helix DNA-binding domain"/>
    <property type="match status" value="1"/>
</dbReference>
<dbReference type="GO" id="GO:0006950">
    <property type="term" value="P:response to stress"/>
    <property type="evidence" value="ECO:0007669"/>
    <property type="project" value="TreeGrafter"/>
</dbReference>
<dbReference type="SUPFAM" id="SSF46785">
    <property type="entry name" value="Winged helix' DNA-binding domain"/>
    <property type="match status" value="1"/>
</dbReference>
<dbReference type="InterPro" id="IPR011991">
    <property type="entry name" value="ArsR-like_HTH"/>
</dbReference>
<dbReference type="RefSeq" id="WP_086533751.1">
    <property type="nucleotide sequence ID" value="NZ_NGFO01000002.1"/>
</dbReference>
<dbReference type="EMBL" id="NGFO01000002">
    <property type="protein sequence ID" value="OUC80608.1"/>
    <property type="molecule type" value="Genomic_DNA"/>
</dbReference>
<sequence>MSGECRSYSGADESVNAASTALNAFLERLIDLGRPETLESLAATDITFSQLRILSALACQPGPMSVNAIADQVQLSLAAAGRTVDKLVGCDLVDRREDPSDRRVKRISLTDAGRRYLETHLAVKRGTIRHFIANLPADMRDNLCAALRPIVDDAVDHFCLPSDGRQAS</sequence>
<dbReference type="Proteomes" id="UP000194632">
    <property type="component" value="Unassembled WGS sequence"/>
</dbReference>
<dbReference type="InterPro" id="IPR023187">
    <property type="entry name" value="Tscrpt_reg_MarR-type_CS"/>
</dbReference>
<evidence type="ECO:0000256" key="1">
    <source>
        <dbReference type="ARBA" id="ARBA00023015"/>
    </source>
</evidence>
<dbReference type="InterPro" id="IPR036390">
    <property type="entry name" value="WH_DNA-bd_sf"/>
</dbReference>
<evidence type="ECO:0000313" key="6">
    <source>
        <dbReference type="Proteomes" id="UP000194632"/>
    </source>
</evidence>
<dbReference type="PROSITE" id="PS50995">
    <property type="entry name" value="HTH_MARR_2"/>
    <property type="match status" value="1"/>
</dbReference>
<dbReference type="OrthoDB" id="122135at2"/>
<evidence type="ECO:0000259" key="4">
    <source>
        <dbReference type="PROSITE" id="PS50995"/>
    </source>
</evidence>
<evidence type="ECO:0000256" key="3">
    <source>
        <dbReference type="ARBA" id="ARBA00023163"/>
    </source>
</evidence>